<dbReference type="EMBL" id="LN885086">
    <property type="protein sequence ID" value="CUQ66217.1"/>
    <property type="molecule type" value="Genomic_DNA"/>
</dbReference>
<evidence type="ECO:0000313" key="2">
    <source>
        <dbReference type="EMBL" id="CUQ66217.1"/>
    </source>
</evidence>
<keyword evidence="3" id="KW-1185">Reference proteome</keyword>
<reference evidence="3" key="1">
    <citation type="submission" date="2015-09" db="EMBL/GenBank/DDBJ databases">
        <authorList>
            <person name="Daims H."/>
        </authorList>
    </citation>
    <scope>NUCLEOTIDE SEQUENCE [LARGE SCALE GENOMIC DNA]</scope>
</reference>
<protein>
    <recommendedName>
        <fullName evidence="1">TRASH domain-containing protein</fullName>
    </recommendedName>
</protein>
<evidence type="ECO:0000313" key="3">
    <source>
        <dbReference type="Proteomes" id="UP000066284"/>
    </source>
</evidence>
<accession>A0A0S4KSA9</accession>
<dbReference type="SMART" id="SM00746">
    <property type="entry name" value="TRASH"/>
    <property type="match status" value="1"/>
</dbReference>
<dbReference type="AlphaFoldDB" id="A0A0S4KSA9"/>
<name>A0A0S4KSA9_9BACT</name>
<proteinExistence type="predicted"/>
<sequence>MYRLLLVSVLLVILYFLLRQIFRGIRQSTIDDRGTSVDQDQMVLDPTCQTFIPRRTALTKTIGGQTHYFCSHECMTTFENRRSGHPD</sequence>
<evidence type="ECO:0000259" key="1">
    <source>
        <dbReference type="SMART" id="SM00746"/>
    </source>
</evidence>
<organism evidence="2 3">
    <name type="scientific">Candidatus Nitrospira inopinata</name>
    <dbReference type="NCBI Taxonomy" id="1715989"/>
    <lineage>
        <taxon>Bacteria</taxon>
        <taxon>Pseudomonadati</taxon>
        <taxon>Nitrospirota</taxon>
        <taxon>Nitrospiria</taxon>
        <taxon>Nitrospirales</taxon>
        <taxon>Nitrospiraceae</taxon>
        <taxon>Nitrospira</taxon>
    </lineage>
</organism>
<dbReference type="KEGG" id="nio:NITINOP_1242"/>
<dbReference type="Proteomes" id="UP000066284">
    <property type="component" value="Chromosome 1"/>
</dbReference>
<dbReference type="InterPro" id="IPR011017">
    <property type="entry name" value="TRASH_dom"/>
</dbReference>
<feature type="domain" description="TRASH" evidence="1">
    <location>
        <begin position="45"/>
        <end position="82"/>
    </location>
</feature>
<gene>
    <name evidence="2" type="ORF">NITINOP_1242</name>
</gene>
<dbReference type="STRING" id="1715989.NITINOP_1242"/>